<name>A0A2G8LN34_STIJA</name>
<dbReference type="AlphaFoldDB" id="A0A2G8LN34"/>
<dbReference type="GO" id="GO:0005615">
    <property type="term" value="C:extracellular space"/>
    <property type="evidence" value="ECO:0007669"/>
    <property type="project" value="TreeGrafter"/>
</dbReference>
<dbReference type="EMBL" id="MRZV01000027">
    <property type="protein sequence ID" value="PIK61667.1"/>
    <property type="molecule type" value="Genomic_DNA"/>
</dbReference>
<dbReference type="PANTHER" id="PTHR24024">
    <property type="entry name" value="PULMONARY SURFACTANT-ASSOCIATED PROTEIN A"/>
    <property type="match status" value="1"/>
</dbReference>
<reference evidence="1 2" key="1">
    <citation type="journal article" date="2017" name="PLoS Biol.">
        <title>The sea cucumber genome provides insights into morphological evolution and visceral regeneration.</title>
        <authorList>
            <person name="Zhang X."/>
            <person name="Sun L."/>
            <person name="Yuan J."/>
            <person name="Sun Y."/>
            <person name="Gao Y."/>
            <person name="Zhang L."/>
            <person name="Li S."/>
            <person name="Dai H."/>
            <person name="Hamel J.F."/>
            <person name="Liu C."/>
            <person name="Yu Y."/>
            <person name="Liu S."/>
            <person name="Lin W."/>
            <person name="Guo K."/>
            <person name="Jin S."/>
            <person name="Xu P."/>
            <person name="Storey K.B."/>
            <person name="Huan P."/>
            <person name="Zhang T."/>
            <person name="Zhou Y."/>
            <person name="Zhang J."/>
            <person name="Lin C."/>
            <person name="Li X."/>
            <person name="Xing L."/>
            <person name="Huo D."/>
            <person name="Sun M."/>
            <person name="Wang L."/>
            <person name="Mercier A."/>
            <person name="Li F."/>
            <person name="Yang H."/>
            <person name="Xiang J."/>
        </authorList>
    </citation>
    <scope>NUCLEOTIDE SEQUENCE [LARGE SCALE GENOMIC DNA]</scope>
    <source>
        <strain evidence="1">Shaxun</strain>
        <tissue evidence="1">Muscle</tissue>
    </source>
</reference>
<evidence type="ECO:0000313" key="1">
    <source>
        <dbReference type="EMBL" id="PIK61667.1"/>
    </source>
</evidence>
<keyword evidence="2" id="KW-1185">Reference proteome</keyword>
<proteinExistence type="predicted"/>
<dbReference type="OrthoDB" id="6272653at2759"/>
<evidence type="ECO:0000313" key="2">
    <source>
        <dbReference type="Proteomes" id="UP000230750"/>
    </source>
</evidence>
<comment type="caution">
    <text evidence="1">The sequence shown here is derived from an EMBL/GenBank/DDBJ whole genome shotgun (WGS) entry which is preliminary data.</text>
</comment>
<protein>
    <submittedName>
        <fullName evidence="1">Uncharacterized protein</fullName>
    </submittedName>
</protein>
<sequence length="208" mass="23094">MRLSSLQDFAIGLIIYIRWGRDECPTTANKVYSGLAAAPDRDAKGGGSNYLCLPETPEYNNNSQSGKQERRSSIYTVKYRVDFPPLDPLAGHDIPCAVCESIGRNTMLMIPARLSCPSSEWNLEYSGFLMAEREKHYRVQYVCLDGNPTIRNDTDQRVTGNGNPTTRNNQRVKFASMQPVEGVCSSTGGLPCGSYKDRFELACTVCTK</sequence>
<dbReference type="PANTHER" id="PTHR24024:SF18">
    <property type="entry name" value="SHORT-CHAIN COLLAGEN C4-LIKE"/>
    <property type="match status" value="1"/>
</dbReference>
<dbReference type="InterPro" id="IPR051077">
    <property type="entry name" value="Ca-dependent_lectin"/>
</dbReference>
<accession>A0A2G8LN34</accession>
<dbReference type="Proteomes" id="UP000230750">
    <property type="component" value="Unassembled WGS sequence"/>
</dbReference>
<organism evidence="1 2">
    <name type="scientific">Stichopus japonicus</name>
    <name type="common">Sea cucumber</name>
    <dbReference type="NCBI Taxonomy" id="307972"/>
    <lineage>
        <taxon>Eukaryota</taxon>
        <taxon>Metazoa</taxon>
        <taxon>Echinodermata</taxon>
        <taxon>Eleutherozoa</taxon>
        <taxon>Echinozoa</taxon>
        <taxon>Holothuroidea</taxon>
        <taxon>Aspidochirotacea</taxon>
        <taxon>Aspidochirotida</taxon>
        <taxon>Stichopodidae</taxon>
        <taxon>Apostichopus</taxon>
    </lineage>
</organism>
<gene>
    <name evidence="1" type="ORF">BSL78_01371</name>
</gene>